<dbReference type="Pfam" id="PF13620">
    <property type="entry name" value="CarboxypepD_reg"/>
    <property type="match status" value="1"/>
</dbReference>
<evidence type="ECO:0000256" key="5">
    <source>
        <dbReference type="ARBA" id="ARBA00022729"/>
    </source>
</evidence>
<keyword evidence="2 8" id="KW-0813">Transport</keyword>
<reference evidence="12 13" key="1">
    <citation type="submission" date="2023-09" db="EMBL/GenBank/DDBJ databases">
        <authorList>
            <person name="Rey-Velasco X."/>
        </authorList>
    </citation>
    <scope>NUCLEOTIDE SEQUENCE [LARGE SCALE GENOMIC DNA]</scope>
    <source>
        <strain evidence="12 13">P050</strain>
    </source>
</reference>
<evidence type="ECO:0000256" key="3">
    <source>
        <dbReference type="ARBA" id="ARBA00022452"/>
    </source>
</evidence>
<evidence type="ECO:0000256" key="2">
    <source>
        <dbReference type="ARBA" id="ARBA00022448"/>
    </source>
</evidence>
<accession>A0ABU2Y8P7</accession>
<dbReference type="Pfam" id="PF07715">
    <property type="entry name" value="Plug"/>
    <property type="match status" value="1"/>
</dbReference>
<evidence type="ECO:0000256" key="1">
    <source>
        <dbReference type="ARBA" id="ARBA00004571"/>
    </source>
</evidence>
<evidence type="ECO:0000256" key="9">
    <source>
        <dbReference type="SAM" id="SignalP"/>
    </source>
</evidence>
<keyword evidence="6 8" id="KW-0472">Membrane</keyword>
<dbReference type="Gene3D" id="2.170.130.10">
    <property type="entry name" value="TonB-dependent receptor, plug domain"/>
    <property type="match status" value="1"/>
</dbReference>
<dbReference type="Proteomes" id="UP001252186">
    <property type="component" value="Unassembled WGS sequence"/>
</dbReference>
<keyword evidence="4 8" id="KW-0812">Transmembrane</keyword>
<dbReference type="EMBL" id="JAVRHV010000007">
    <property type="protein sequence ID" value="MDT0554117.1"/>
    <property type="molecule type" value="Genomic_DNA"/>
</dbReference>
<protein>
    <submittedName>
        <fullName evidence="12">TonB-dependent receptor</fullName>
    </submittedName>
</protein>
<evidence type="ECO:0000256" key="6">
    <source>
        <dbReference type="ARBA" id="ARBA00023136"/>
    </source>
</evidence>
<comment type="subcellular location">
    <subcellularLocation>
        <location evidence="1 8">Cell outer membrane</location>
        <topology evidence="1 8">Multi-pass membrane protein</topology>
    </subcellularLocation>
</comment>
<dbReference type="SUPFAM" id="SSF56935">
    <property type="entry name" value="Porins"/>
    <property type="match status" value="1"/>
</dbReference>
<name>A0ABU2Y8P7_9FLAO</name>
<evidence type="ECO:0000259" key="10">
    <source>
        <dbReference type="Pfam" id="PF07715"/>
    </source>
</evidence>
<dbReference type="RefSeq" id="WP_311594201.1">
    <property type="nucleotide sequence ID" value="NZ_JAVRHV010000007.1"/>
</dbReference>
<evidence type="ECO:0000259" key="11">
    <source>
        <dbReference type="Pfam" id="PF14905"/>
    </source>
</evidence>
<feature type="domain" description="Outer membrane protein beta-barrel" evidence="11">
    <location>
        <begin position="377"/>
        <end position="773"/>
    </location>
</feature>
<keyword evidence="13" id="KW-1185">Reference proteome</keyword>
<organism evidence="12 13">
    <name type="scientific">Urechidicola vernalis</name>
    <dbReference type="NCBI Taxonomy" id="3075600"/>
    <lineage>
        <taxon>Bacteria</taxon>
        <taxon>Pseudomonadati</taxon>
        <taxon>Bacteroidota</taxon>
        <taxon>Flavobacteriia</taxon>
        <taxon>Flavobacteriales</taxon>
        <taxon>Flavobacteriaceae</taxon>
        <taxon>Urechidicola</taxon>
    </lineage>
</organism>
<dbReference type="InterPro" id="IPR039426">
    <property type="entry name" value="TonB-dep_rcpt-like"/>
</dbReference>
<dbReference type="InterPro" id="IPR012910">
    <property type="entry name" value="Plug_dom"/>
</dbReference>
<evidence type="ECO:0000313" key="13">
    <source>
        <dbReference type="Proteomes" id="UP001252186"/>
    </source>
</evidence>
<comment type="caution">
    <text evidence="12">The sequence shown here is derived from an EMBL/GenBank/DDBJ whole genome shotgun (WGS) entry which is preliminary data.</text>
</comment>
<comment type="similarity">
    <text evidence="8">Belongs to the TonB-dependent receptor family.</text>
</comment>
<dbReference type="Gene3D" id="2.60.40.1120">
    <property type="entry name" value="Carboxypeptidase-like, regulatory domain"/>
    <property type="match status" value="1"/>
</dbReference>
<gene>
    <name evidence="12" type="ORF">RM519_12725</name>
</gene>
<dbReference type="InterPro" id="IPR037066">
    <property type="entry name" value="Plug_dom_sf"/>
</dbReference>
<dbReference type="PANTHER" id="PTHR30069:SF29">
    <property type="entry name" value="HEMOGLOBIN AND HEMOGLOBIN-HAPTOGLOBIN-BINDING PROTEIN 1-RELATED"/>
    <property type="match status" value="1"/>
</dbReference>
<keyword evidence="5 9" id="KW-0732">Signal</keyword>
<dbReference type="Gene3D" id="2.40.170.20">
    <property type="entry name" value="TonB-dependent receptor, beta-barrel domain"/>
    <property type="match status" value="1"/>
</dbReference>
<dbReference type="InterPro" id="IPR036942">
    <property type="entry name" value="Beta-barrel_TonB_sf"/>
</dbReference>
<dbReference type="PROSITE" id="PS52016">
    <property type="entry name" value="TONB_DEPENDENT_REC_3"/>
    <property type="match status" value="1"/>
</dbReference>
<evidence type="ECO:0000313" key="12">
    <source>
        <dbReference type="EMBL" id="MDT0554117.1"/>
    </source>
</evidence>
<dbReference type="InterPro" id="IPR008969">
    <property type="entry name" value="CarboxyPept-like_regulatory"/>
</dbReference>
<dbReference type="Pfam" id="PF14905">
    <property type="entry name" value="OMP_b-brl_3"/>
    <property type="match status" value="1"/>
</dbReference>
<feature type="signal peptide" evidence="9">
    <location>
        <begin position="1"/>
        <end position="20"/>
    </location>
</feature>
<proteinExistence type="inferred from homology"/>
<dbReference type="InterPro" id="IPR041700">
    <property type="entry name" value="OMP_b-brl_3"/>
</dbReference>
<evidence type="ECO:0000256" key="4">
    <source>
        <dbReference type="ARBA" id="ARBA00022692"/>
    </source>
</evidence>
<keyword evidence="3 8" id="KW-1134">Transmembrane beta strand</keyword>
<sequence length="789" mass="88686">MKIYITLLTFLTVFSSSVLAQNSDYFLKGTIVEEANGNPVAFATVLAIDKTSNENLGGITTDMDGKFELKINSGNVIVEISFIGFETKRISTITFVNGTADLGTIKITEGEVLDEVNIRAEKSSTEFKLDKRVFNVGKDLSSTGMGALELLNNVPSVNVSIEGQVSLRGSSGVQILIDGKPSILADDPSNSLGSITAEMLERIEVITNPSAKYDAEGTSGIINIVLKKDEKEGLNGSITLNTGAPHNHSVGLSVNRRSEKFNLFAQLGVGYREQPNDSENSNQDLVNGTTVNSIGTEYRNENYYNIILGTDYHIDDNNVITLSGNYAYEIEDQPSNTDFSYYDSSNTLISAWNRSETTKATNPKWQYELQYKKDFKDHKDHDLLFSALGRFFGKDQESEFEVTPTFGDREFDNQQTETDFQQSDFTLKLDYTKPFSDKVTMETGAQYVINDVGNDFTVRNFIDDEWVTDPNLTNNFEYDQKVLGVYGTGSYQGEAWGVKVGLRMEDTNLNTLLTNTGEANEQNYTDFFPSGHVSYKFNDEISLQGGYSTRIFRPRLWDLNPFFNIRNDYNIRVGNPNLRPEYTDSFEVTSIFIIPKASFNAGVYYRYTTDVVERVTYFEDNVSVTRPENIGTNGTTGVEVNFKYSALEWFSLMGDFNFSYFDREGEFENQNFDFTGERFTSRMTGKFKLPADFEFEMTGNFQSSYKTVQGEVSQNAFADLGIRKKVAKGKLVINASVRDVFNSRVRESVVSQPEYYIYTKGQRGTFVSLGLSYGFGKGEAMTYSSGRRR</sequence>
<evidence type="ECO:0000256" key="8">
    <source>
        <dbReference type="PROSITE-ProRule" id="PRU01360"/>
    </source>
</evidence>
<keyword evidence="7 8" id="KW-0998">Cell outer membrane</keyword>
<keyword evidence="12" id="KW-0675">Receptor</keyword>
<evidence type="ECO:0000256" key="7">
    <source>
        <dbReference type="ARBA" id="ARBA00023237"/>
    </source>
</evidence>
<feature type="chain" id="PRO_5046746329" evidence="9">
    <location>
        <begin position="21"/>
        <end position="789"/>
    </location>
</feature>
<dbReference type="PANTHER" id="PTHR30069">
    <property type="entry name" value="TONB-DEPENDENT OUTER MEMBRANE RECEPTOR"/>
    <property type="match status" value="1"/>
</dbReference>
<dbReference type="SUPFAM" id="SSF49464">
    <property type="entry name" value="Carboxypeptidase regulatory domain-like"/>
    <property type="match status" value="1"/>
</dbReference>
<feature type="domain" description="TonB-dependent receptor plug" evidence="10">
    <location>
        <begin position="149"/>
        <end position="221"/>
    </location>
</feature>